<keyword evidence="6" id="KW-0381">Hypersensitive response</keyword>
<evidence type="ECO:0000256" key="1">
    <source>
        <dbReference type="ARBA" id="ARBA00002074"/>
    </source>
</evidence>
<sequence length="617" mass="70848">MKSKIIEFKHVTLGDQRESLIGIHYVRKVVRKFFDGESGVCQGLLQTLQLARSVRQMMRKMYDKRAGGKEYLQSGNASLRGSLQHDSNKQHIVVGLDDYSGRMLDQITGFPSRLEIVTIVGMGGIGKTTLAKNIFDHPYTIYHYYCRAWVAVSQVYQVRDLLLGILSSVGQLNAETYSKTNDQLAEVLYRSLKGRRYLIVMDDMWSAKAWDDVKRSFPNDKNGSRVIVTTRFNGCGYLCQSENASSFYEPAKHRRKLEINGKYIVWSGSITRTLDSCRAIASSISSFLRTDAEHCLEMLALSYNHLPPYLKVCFLYMGAFPEDCEIEVQKLIHLWIAEGFLDPKVLEHPEAVAVDYLEDLIRRSLVLVGKRSFDGKIKTCLLHDLLWELCLREAQKENFLSVIKGFSAGIADQRRLSLHKDSYLDVHLAPEMAYVRSFLYFDVGSGFEPDILFFQLGFKLLKVLDVIFLRFETFPVQILELVHLSYLGLMVTFELPKMLSRLKNLQTLVIHGPWTSTDYAESPNLLFEYWSMPKLRHLYITVACCLRSPSVKMDISLWPFTSKCIQVVSGIRFASCTREVFISMPSLRMLGLSETKEDYEMDWSAKCLKELFYLQEL</sequence>
<evidence type="ECO:0000259" key="11">
    <source>
        <dbReference type="Pfam" id="PF00931"/>
    </source>
</evidence>
<proteinExistence type="inferred from homology"/>
<evidence type="ECO:0000256" key="10">
    <source>
        <dbReference type="ARBA" id="ARBA00022840"/>
    </source>
</evidence>
<keyword evidence="4" id="KW-0963">Cytoplasm</keyword>
<comment type="subcellular location">
    <subcellularLocation>
        <location evidence="2">Cytoplasm</location>
    </subcellularLocation>
</comment>
<evidence type="ECO:0000256" key="6">
    <source>
        <dbReference type="ARBA" id="ARBA00022667"/>
    </source>
</evidence>
<dbReference type="GO" id="GO:0005524">
    <property type="term" value="F:ATP binding"/>
    <property type="evidence" value="ECO:0007669"/>
    <property type="project" value="UniProtKB-KW"/>
</dbReference>
<dbReference type="Gene3D" id="1.10.10.10">
    <property type="entry name" value="Winged helix-like DNA-binding domain superfamily/Winged helix DNA-binding domain"/>
    <property type="match status" value="1"/>
</dbReference>
<dbReference type="PRINTS" id="PR00364">
    <property type="entry name" value="DISEASERSIST"/>
</dbReference>
<keyword evidence="7" id="KW-0677">Repeat</keyword>
<keyword evidence="9" id="KW-0611">Plant defense</keyword>
<comment type="similarity">
    <text evidence="3">Belongs to the disease resistance NB-LRR family.</text>
</comment>
<dbReference type="GO" id="GO:0009626">
    <property type="term" value="P:plant-type hypersensitive response"/>
    <property type="evidence" value="ECO:0007669"/>
    <property type="project" value="UniProtKB-KW"/>
</dbReference>
<keyword evidence="10" id="KW-0067">ATP-binding</keyword>
<gene>
    <name evidence="14" type="primary">LOC113718582</name>
</gene>
<dbReference type="Gene3D" id="3.40.50.300">
    <property type="entry name" value="P-loop containing nucleotide triphosphate hydrolases"/>
    <property type="match status" value="1"/>
</dbReference>
<reference evidence="13" key="1">
    <citation type="journal article" date="2025" name="Foods">
        <title>Unveiling the Microbial Signatures of Arabica Coffee Cherries: Insights into Ripeness Specific Diversity, Functional Traits, and Implications for Quality and Safety.</title>
        <authorList>
            <consortium name="RefSeq"/>
            <person name="Tenea G.N."/>
            <person name="Cifuentes V."/>
            <person name="Reyes P."/>
            <person name="Cevallos-Vallejos M."/>
        </authorList>
    </citation>
    <scope>NUCLEOTIDE SEQUENCE [LARGE SCALE GENOMIC DNA]</scope>
</reference>
<keyword evidence="5" id="KW-0433">Leucine-rich repeat</keyword>
<evidence type="ECO:0000256" key="3">
    <source>
        <dbReference type="ARBA" id="ARBA00008894"/>
    </source>
</evidence>
<evidence type="ECO:0000313" key="13">
    <source>
        <dbReference type="Proteomes" id="UP001652660"/>
    </source>
</evidence>
<dbReference type="InterPro" id="IPR044974">
    <property type="entry name" value="Disease_R_plants"/>
</dbReference>
<keyword evidence="8" id="KW-0547">Nucleotide-binding</keyword>
<evidence type="ECO:0000256" key="7">
    <source>
        <dbReference type="ARBA" id="ARBA00022737"/>
    </source>
</evidence>
<dbReference type="Proteomes" id="UP001652660">
    <property type="component" value="Chromosome 11e"/>
</dbReference>
<evidence type="ECO:0000256" key="5">
    <source>
        <dbReference type="ARBA" id="ARBA00022614"/>
    </source>
</evidence>
<dbReference type="RefSeq" id="XP_027099277.1">
    <property type="nucleotide sequence ID" value="XM_027243476.1"/>
</dbReference>
<dbReference type="PANTHER" id="PTHR23155:SF1152">
    <property type="entry name" value="AAA+ ATPASE DOMAIN-CONTAINING PROTEIN"/>
    <property type="match status" value="1"/>
</dbReference>
<feature type="domain" description="NB-ARC" evidence="11">
    <location>
        <begin position="113"/>
        <end position="234"/>
    </location>
</feature>
<accession>A0A6P6VBE9</accession>
<dbReference type="FunFam" id="3.40.50.300:FF:001091">
    <property type="entry name" value="Probable disease resistance protein At1g61300"/>
    <property type="match status" value="1"/>
</dbReference>
<dbReference type="GO" id="GO:0005737">
    <property type="term" value="C:cytoplasm"/>
    <property type="evidence" value="ECO:0007669"/>
    <property type="project" value="UniProtKB-SubCell"/>
</dbReference>
<dbReference type="InterPro" id="IPR027417">
    <property type="entry name" value="P-loop_NTPase"/>
</dbReference>
<dbReference type="AlphaFoldDB" id="A0A6P6VBE9"/>
<dbReference type="GeneID" id="113718582"/>
<dbReference type="GO" id="GO:0051607">
    <property type="term" value="P:defense response to virus"/>
    <property type="evidence" value="ECO:0007669"/>
    <property type="project" value="UniProtKB-ARBA"/>
</dbReference>
<keyword evidence="13" id="KW-1185">Reference proteome</keyword>
<protein>
    <submittedName>
        <fullName evidence="14">Disease resistance RPP13-like protein 3</fullName>
    </submittedName>
</protein>
<organism evidence="13 14">
    <name type="scientific">Coffea arabica</name>
    <name type="common">Arabian coffee</name>
    <dbReference type="NCBI Taxonomy" id="13443"/>
    <lineage>
        <taxon>Eukaryota</taxon>
        <taxon>Viridiplantae</taxon>
        <taxon>Streptophyta</taxon>
        <taxon>Embryophyta</taxon>
        <taxon>Tracheophyta</taxon>
        <taxon>Spermatophyta</taxon>
        <taxon>Magnoliopsida</taxon>
        <taxon>eudicotyledons</taxon>
        <taxon>Gunneridae</taxon>
        <taxon>Pentapetalae</taxon>
        <taxon>asterids</taxon>
        <taxon>lamiids</taxon>
        <taxon>Gentianales</taxon>
        <taxon>Rubiaceae</taxon>
        <taxon>Ixoroideae</taxon>
        <taxon>Gardenieae complex</taxon>
        <taxon>Bertiereae - Coffeeae clade</taxon>
        <taxon>Coffeeae</taxon>
        <taxon>Coffea</taxon>
    </lineage>
</organism>
<dbReference type="SUPFAM" id="SSF52058">
    <property type="entry name" value="L domain-like"/>
    <property type="match status" value="1"/>
</dbReference>
<feature type="domain" description="Disease resistance protein winged helix" evidence="12">
    <location>
        <begin position="320"/>
        <end position="389"/>
    </location>
</feature>
<evidence type="ECO:0000256" key="4">
    <source>
        <dbReference type="ARBA" id="ARBA00022490"/>
    </source>
</evidence>
<dbReference type="Pfam" id="PF00931">
    <property type="entry name" value="NB-ARC"/>
    <property type="match status" value="1"/>
</dbReference>
<evidence type="ECO:0000256" key="9">
    <source>
        <dbReference type="ARBA" id="ARBA00022821"/>
    </source>
</evidence>
<comment type="function">
    <text evidence="1">Confers resistance to late blight (Phytophthora infestans) races carrying the avirulence gene Avr1. Resistance proteins guard the plant against pathogens that contain an appropriate avirulence protein via an indirect interaction with this avirulence protein. That triggers a defense system including the hypersensitive response, which restricts the pathogen growth.</text>
</comment>
<dbReference type="FunFam" id="1.10.10.10:FF:000322">
    <property type="entry name" value="Probable disease resistance protein At1g63360"/>
    <property type="match status" value="1"/>
</dbReference>
<dbReference type="InterPro" id="IPR058922">
    <property type="entry name" value="WHD_DRP"/>
</dbReference>
<name>A0A6P6VBE9_COFAR</name>
<dbReference type="InterPro" id="IPR032675">
    <property type="entry name" value="LRR_dom_sf"/>
</dbReference>
<dbReference type="Pfam" id="PF23559">
    <property type="entry name" value="WHD_DRP"/>
    <property type="match status" value="1"/>
</dbReference>
<dbReference type="PANTHER" id="PTHR23155">
    <property type="entry name" value="DISEASE RESISTANCE PROTEIN RP"/>
    <property type="match status" value="1"/>
</dbReference>
<dbReference type="Gene3D" id="3.80.10.10">
    <property type="entry name" value="Ribonuclease Inhibitor"/>
    <property type="match status" value="1"/>
</dbReference>
<evidence type="ECO:0000313" key="14">
    <source>
        <dbReference type="RefSeq" id="XP_027099277.1"/>
    </source>
</evidence>
<evidence type="ECO:0000256" key="8">
    <source>
        <dbReference type="ARBA" id="ARBA00022741"/>
    </source>
</evidence>
<dbReference type="InterPro" id="IPR036388">
    <property type="entry name" value="WH-like_DNA-bd_sf"/>
</dbReference>
<evidence type="ECO:0000256" key="2">
    <source>
        <dbReference type="ARBA" id="ARBA00004496"/>
    </source>
</evidence>
<dbReference type="GO" id="GO:0043531">
    <property type="term" value="F:ADP binding"/>
    <property type="evidence" value="ECO:0007669"/>
    <property type="project" value="InterPro"/>
</dbReference>
<evidence type="ECO:0000259" key="12">
    <source>
        <dbReference type="Pfam" id="PF23559"/>
    </source>
</evidence>
<reference evidence="14" key="2">
    <citation type="submission" date="2025-08" db="UniProtKB">
        <authorList>
            <consortium name="RefSeq"/>
        </authorList>
    </citation>
    <scope>IDENTIFICATION</scope>
    <source>
        <tissue evidence="14">Leaves</tissue>
    </source>
</reference>
<dbReference type="SUPFAM" id="SSF52540">
    <property type="entry name" value="P-loop containing nucleoside triphosphate hydrolases"/>
    <property type="match status" value="1"/>
</dbReference>
<dbReference type="OrthoDB" id="646178at2759"/>
<dbReference type="InterPro" id="IPR002182">
    <property type="entry name" value="NB-ARC"/>
</dbReference>